<keyword evidence="2" id="KW-1133">Transmembrane helix</keyword>
<evidence type="ECO:0000256" key="1">
    <source>
        <dbReference type="SAM" id="MobiDB-lite"/>
    </source>
</evidence>
<accession>A0A9P7V2M4</accession>
<dbReference type="AlphaFoldDB" id="A0A9P7V2M4"/>
<feature type="transmembrane region" description="Helical" evidence="2">
    <location>
        <begin position="322"/>
        <end position="340"/>
    </location>
</feature>
<dbReference type="EMBL" id="CM032181">
    <property type="protein sequence ID" value="KAG7099201.1"/>
    <property type="molecule type" value="Genomic_DNA"/>
</dbReference>
<name>A0A9P7V2M4_9AGAR</name>
<comment type="caution">
    <text evidence="3">The sequence shown here is derived from an EMBL/GenBank/DDBJ whole genome shotgun (WGS) entry which is preliminary data.</text>
</comment>
<dbReference type="GO" id="GO:0006915">
    <property type="term" value="P:apoptotic process"/>
    <property type="evidence" value="ECO:0007669"/>
    <property type="project" value="InterPro"/>
</dbReference>
<feature type="region of interest" description="Disordered" evidence="1">
    <location>
        <begin position="401"/>
        <end position="432"/>
    </location>
</feature>
<dbReference type="GeneID" id="66070144"/>
<keyword evidence="2" id="KW-0472">Membrane</keyword>
<dbReference type="KEGG" id="more:E1B28_001068"/>
<dbReference type="PANTHER" id="PTHR37402:SF1">
    <property type="entry name" value="GRAM DOMAIN-CONTAINING PROTEIN 4"/>
    <property type="match status" value="1"/>
</dbReference>
<feature type="region of interest" description="Disordered" evidence="1">
    <location>
        <begin position="1"/>
        <end position="21"/>
    </location>
</feature>
<feature type="transmembrane region" description="Helical" evidence="2">
    <location>
        <begin position="346"/>
        <end position="367"/>
    </location>
</feature>
<dbReference type="InterPro" id="IPR037847">
    <property type="entry name" value="GRAMDC4"/>
</dbReference>
<dbReference type="InterPro" id="IPR021709">
    <property type="entry name" value="DUF3292"/>
</dbReference>
<dbReference type="OrthoDB" id="1708389at2759"/>
<reference evidence="3" key="1">
    <citation type="journal article" date="2021" name="Genome Biol. Evol.">
        <title>The assembled and annotated genome of the fairy-ring fungus Marasmius oreades.</title>
        <authorList>
            <person name="Hiltunen M."/>
            <person name="Ament-Velasquez S.L."/>
            <person name="Johannesson H."/>
        </authorList>
    </citation>
    <scope>NUCLEOTIDE SEQUENCE</scope>
    <source>
        <strain evidence="3">03SP1</strain>
    </source>
</reference>
<keyword evidence="4" id="KW-1185">Reference proteome</keyword>
<dbReference type="PANTHER" id="PTHR37402">
    <property type="entry name" value="GRAM DOMAIN-CONTAINING PROTEIN 4"/>
    <property type="match status" value="1"/>
</dbReference>
<evidence type="ECO:0000313" key="3">
    <source>
        <dbReference type="EMBL" id="KAG7099201.1"/>
    </source>
</evidence>
<feature type="region of interest" description="Disordered" evidence="1">
    <location>
        <begin position="242"/>
        <end position="269"/>
    </location>
</feature>
<proteinExistence type="predicted"/>
<gene>
    <name evidence="3" type="ORF">E1B28_001068</name>
</gene>
<dbReference type="Proteomes" id="UP001049176">
    <property type="component" value="Chromosome 1"/>
</dbReference>
<dbReference type="Pfam" id="PF11696">
    <property type="entry name" value="DUF3292"/>
    <property type="match status" value="1"/>
</dbReference>
<evidence type="ECO:0000313" key="4">
    <source>
        <dbReference type="Proteomes" id="UP001049176"/>
    </source>
</evidence>
<feature type="transmembrane region" description="Helical" evidence="2">
    <location>
        <begin position="156"/>
        <end position="177"/>
    </location>
</feature>
<sequence length="587" mass="66692">MEAEDHGRPEATSADSASWDQLDFSDLDESLDIGLSESQLREEYDNEEIERFLSLFAANVTEVHIPLPRGTWSSTPDVNSEMKGASRSFSEELAARYLLPYLPPSPPHPPPFTLGRLRLATQRLHLSTIPVYIPFLHRLFKLAIWEEKQTSGFYCLIYWVLWYYDLLLPTLILRILYNLVRRRIFPYPTATELRERQIEIERAKELGDEVSARLTSSSSDISEMWRLFRLITKSVKSDVRNHEKVKDKYKNGKEKGKGKGKETASSDRSDVEIDISTVLDNPMENQQERDLKRSILQCASSIADFHERIHNLFIWRRTKASFHYGVLMVICFFLTLLLPTRYISKLVYLVAGILFWHIVPVIAALPYEDRARLPPPLADVPTDADYAMELISQRINTGLDVKPQHKRHKKESKVNDTKITSRSLSGPVGASNTDKSINWKKWGERAAIGKAWAVDNKLIGGNKEWPQTSNAPQAPLVPSAATAVGQLLSPVESHAFPCQHSNGPGLITLSPAIFYFTPLMAPHPTVAFPLTYLKVVKKSGLFKGLTLKWTDTQDGENEHEEIFKWVGGRDELFARLVGSDVGKWRRA</sequence>
<feature type="compositionally biased region" description="Polar residues" evidence="1">
    <location>
        <begin position="417"/>
        <end position="432"/>
    </location>
</feature>
<keyword evidence="2" id="KW-0812">Transmembrane</keyword>
<organism evidence="3 4">
    <name type="scientific">Marasmius oreades</name>
    <name type="common">fairy-ring Marasmius</name>
    <dbReference type="NCBI Taxonomy" id="181124"/>
    <lineage>
        <taxon>Eukaryota</taxon>
        <taxon>Fungi</taxon>
        <taxon>Dikarya</taxon>
        <taxon>Basidiomycota</taxon>
        <taxon>Agaricomycotina</taxon>
        <taxon>Agaricomycetes</taxon>
        <taxon>Agaricomycetidae</taxon>
        <taxon>Agaricales</taxon>
        <taxon>Marasmiineae</taxon>
        <taxon>Marasmiaceae</taxon>
        <taxon>Marasmius</taxon>
    </lineage>
</organism>
<evidence type="ECO:0000256" key="2">
    <source>
        <dbReference type="SAM" id="Phobius"/>
    </source>
</evidence>
<dbReference type="RefSeq" id="XP_043015671.1">
    <property type="nucleotide sequence ID" value="XM_043146966.1"/>
</dbReference>
<protein>
    <recommendedName>
        <fullName evidence="5">Peroxin domain-containing protein</fullName>
    </recommendedName>
</protein>
<evidence type="ECO:0008006" key="5">
    <source>
        <dbReference type="Google" id="ProtNLM"/>
    </source>
</evidence>